<organism evidence="9 10">
    <name type="scientific">Legionella fallonii LLAP-10</name>
    <dbReference type="NCBI Taxonomy" id="1212491"/>
    <lineage>
        <taxon>Bacteria</taxon>
        <taxon>Pseudomonadati</taxon>
        <taxon>Pseudomonadota</taxon>
        <taxon>Gammaproteobacteria</taxon>
        <taxon>Legionellales</taxon>
        <taxon>Legionellaceae</taxon>
        <taxon>Legionella</taxon>
    </lineage>
</organism>
<dbReference type="EMBL" id="LN614827">
    <property type="protein sequence ID" value="CEG56084.1"/>
    <property type="molecule type" value="Genomic_DNA"/>
</dbReference>
<evidence type="ECO:0000259" key="8">
    <source>
        <dbReference type="Pfam" id="PF13515"/>
    </source>
</evidence>
<reference evidence="10" key="1">
    <citation type="submission" date="2014-09" db="EMBL/GenBank/DDBJ databases">
        <authorList>
            <person name="Gomez-Valero L."/>
        </authorList>
    </citation>
    <scope>NUCLEOTIDE SEQUENCE [LARGE SCALE GENOMIC DNA]</scope>
    <source>
        <strain evidence="10">ATCC700992</strain>
    </source>
</reference>
<evidence type="ECO:0000256" key="5">
    <source>
        <dbReference type="ARBA" id="ARBA00023136"/>
    </source>
</evidence>
<evidence type="ECO:0000256" key="3">
    <source>
        <dbReference type="ARBA" id="ARBA00022692"/>
    </source>
</evidence>
<feature type="transmembrane region" description="Helical" evidence="7">
    <location>
        <begin position="357"/>
        <end position="375"/>
    </location>
</feature>
<evidence type="ECO:0000256" key="4">
    <source>
        <dbReference type="ARBA" id="ARBA00022989"/>
    </source>
</evidence>
<feature type="transmembrane region" description="Helical" evidence="7">
    <location>
        <begin position="489"/>
        <end position="507"/>
    </location>
</feature>
<feature type="transmembrane region" description="Helical" evidence="7">
    <location>
        <begin position="405"/>
        <end position="426"/>
    </location>
</feature>
<dbReference type="OrthoDB" id="105720at2"/>
<dbReference type="STRING" id="1212491.LFA_0632"/>
<feature type="transmembrane region" description="Helical" evidence="7">
    <location>
        <begin position="60"/>
        <end position="83"/>
    </location>
</feature>
<feature type="transmembrane region" description="Helical" evidence="7">
    <location>
        <begin position="433"/>
        <end position="451"/>
    </location>
</feature>
<dbReference type="Pfam" id="PF13515">
    <property type="entry name" value="FUSC_2"/>
    <property type="match status" value="1"/>
</dbReference>
<dbReference type="Proteomes" id="UP000032430">
    <property type="component" value="Chromosome I"/>
</dbReference>
<dbReference type="PANTHER" id="PTHR30509">
    <property type="entry name" value="P-HYDROXYBENZOIC ACID EFFLUX PUMP SUBUNIT-RELATED"/>
    <property type="match status" value="1"/>
</dbReference>
<keyword evidence="2" id="KW-1003">Cell membrane</keyword>
<evidence type="ECO:0000256" key="2">
    <source>
        <dbReference type="ARBA" id="ARBA00022475"/>
    </source>
</evidence>
<comment type="similarity">
    <text evidence="6">Belongs to the YccS/YhfK family.</text>
</comment>
<keyword evidence="5 7" id="KW-0472">Membrane</keyword>
<dbReference type="KEGG" id="lfa:LFA_0632"/>
<dbReference type="AlphaFoldDB" id="A0A098G290"/>
<name>A0A098G290_9GAMM</name>
<feature type="domain" description="Integral membrane bound transporter" evidence="8">
    <location>
        <begin position="370"/>
        <end position="502"/>
    </location>
</feature>
<evidence type="ECO:0000256" key="7">
    <source>
        <dbReference type="SAM" id="Phobius"/>
    </source>
</evidence>
<proteinExistence type="inferred from homology"/>
<comment type="subcellular location">
    <subcellularLocation>
        <location evidence="1">Cell membrane</location>
        <topology evidence="1">Multi-pass membrane protein</topology>
    </subcellularLocation>
</comment>
<feature type="transmembrane region" description="Helical" evidence="7">
    <location>
        <begin position="457"/>
        <end position="477"/>
    </location>
</feature>
<feature type="transmembrane region" description="Helical" evidence="7">
    <location>
        <begin position="90"/>
        <end position="107"/>
    </location>
</feature>
<accession>A0A098G290</accession>
<dbReference type="InterPro" id="IPR049453">
    <property type="entry name" value="Memb_transporter_dom"/>
</dbReference>
<evidence type="ECO:0000256" key="6">
    <source>
        <dbReference type="ARBA" id="ARBA00043993"/>
    </source>
</evidence>
<gene>
    <name evidence="9" type="ORF">LFA_0632</name>
</gene>
<feature type="transmembrane region" description="Helical" evidence="7">
    <location>
        <begin position="113"/>
        <end position="138"/>
    </location>
</feature>
<keyword evidence="4 7" id="KW-1133">Transmembrane helix</keyword>
<dbReference type="RefSeq" id="WP_052673834.1">
    <property type="nucleotide sequence ID" value="NZ_LN614827.1"/>
</dbReference>
<evidence type="ECO:0000313" key="10">
    <source>
        <dbReference type="Proteomes" id="UP000032430"/>
    </source>
</evidence>
<keyword evidence="3 7" id="KW-0812">Transmembrane</keyword>
<sequence>MQINEFLLHELSPRAGRIANVSRITVLTILVIILSETFQIPEPAYSAYIVFFISKEEKASTLLTAIIVMLAITISVFSALAIYTISVGEPGLRLPLMAVIVFLGMFISRISSIGIVAFVIGFLVTLSLTLIDIVPPLASMPSTEILTRSVLWLWVVAMLPVSLVFVGNILAGRAPIELFNTGLIDRFQLAGQSLIGARPVIDPKQFYAKANMGVLLNYLKMAGLLQKEIKQKTSVNRAIVALTGRLMMLLAELGKLPIADIRLLALKTDCGVQLLSLAQAMTSQTEYPQQNLIIPDYEGNAASDSKAFLLLSKITAVVNTLAELLGTSRSDTTDEQEKSDKEHSPLIVPDAFSNPDYVHYALKTTLAIFIAYFTYTMLSWPEIRTCMITCFFVALGSMGETGHKMILRLVGALIGGGLGLAAIVFIMPYITTITGLCIIIALVSFFAAWVATSSELLSYAGLQIALAFFVSILVGYGPTIDLTSARDRIIGILLGNIIVFLVFSAIWPTRAIRQARLAFASAVDKLSQFFSLSNQQEQGDALFFSLQDSLSQASRLIVLNAFEPERAEDEIIRVGMSLIEQVQTLSSIAMIVSEQNREGLFTETTHAELIHYNQLLGKWLMLIAKEIQRNEFTALEPPNIAPLIHSFQQANSAYFAHPLFSAYASWYQSLDVEVSEFKRLIDRLIFQGHIMLHRLKEETR</sequence>
<dbReference type="HOGENOM" id="CLU_392681_0_0_6"/>
<protein>
    <submittedName>
        <fullName evidence="9">Putative membrane protein</fullName>
    </submittedName>
</protein>
<evidence type="ECO:0000256" key="1">
    <source>
        <dbReference type="ARBA" id="ARBA00004651"/>
    </source>
</evidence>
<feature type="transmembrane region" description="Helical" evidence="7">
    <location>
        <begin position="150"/>
        <end position="171"/>
    </location>
</feature>
<dbReference type="GO" id="GO:0005886">
    <property type="term" value="C:plasma membrane"/>
    <property type="evidence" value="ECO:0007669"/>
    <property type="project" value="UniProtKB-SubCell"/>
</dbReference>
<dbReference type="PANTHER" id="PTHR30509:SF9">
    <property type="entry name" value="MULTIDRUG RESISTANCE PROTEIN MDTO"/>
    <property type="match status" value="1"/>
</dbReference>
<evidence type="ECO:0000313" key="9">
    <source>
        <dbReference type="EMBL" id="CEG56084.1"/>
    </source>
</evidence>
<keyword evidence="10" id="KW-1185">Reference proteome</keyword>